<proteinExistence type="predicted"/>
<name>N9R688_9GAMM</name>
<dbReference type="SUPFAM" id="SSF55729">
    <property type="entry name" value="Acyl-CoA N-acyltransferases (Nat)"/>
    <property type="match status" value="1"/>
</dbReference>
<organism evidence="2 3">
    <name type="scientific">Acinetobacter colistiniresistens</name>
    <dbReference type="NCBI Taxonomy" id="280145"/>
    <lineage>
        <taxon>Bacteria</taxon>
        <taxon>Pseudomonadati</taxon>
        <taxon>Pseudomonadota</taxon>
        <taxon>Gammaproteobacteria</taxon>
        <taxon>Moraxellales</taxon>
        <taxon>Moraxellaceae</taxon>
        <taxon>Acinetobacter</taxon>
    </lineage>
</organism>
<dbReference type="InterPro" id="IPR016181">
    <property type="entry name" value="Acyl_CoA_acyltransferase"/>
</dbReference>
<dbReference type="EMBL" id="APRZ01000017">
    <property type="protein sequence ID" value="ENX34125.1"/>
    <property type="molecule type" value="Genomic_DNA"/>
</dbReference>
<dbReference type="Proteomes" id="UP000013009">
    <property type="component" value="Unassembled WGS sequence"/>
</dbReference>
<dbReference type="RefSeq" id="WP_005275259.1">
    <property type="nucleotide sequence ID" value="NZ_KB850195.1"/>
</dbReference>
<dbReference type="PATRIC" id="fig|1217695.3.peg.2718"/>
<comment type="caution">
    <text evidence="2">The sequence shown here is derived from an EMBL/GenBank/DDBJ whole genome shotgun (WGS) entry which is preliminary data.</text>
</comment>
<dbReference type="Pfam" id="PF13673">
    <property type="entry name" value="Acetyltransf_10"/>
    <property type="match status" value="1"/>
</dbReference>
<dbReference type="GO" id="GO:0016747">
    <property type="term" value="F:acyltransferase activity, transferring groups other than amino-acyl groups"/>
    <property type="evidence" value="ECO:0007669"/>
    <property type="project" value="InterPro"/>
</dbReference>
<accession>N9R688</accession>
<dbReference type="AlphaFoldDB" id="N9R688"/>
<reference evidence="2 3" key="1">
    <citation type="submission" date="2013-02" db="EMBL/GenBank/DDBJ databases">
        <title>The Genome Sequence of Acinetobacter sp. NIPH 1859.</title>
        <authorList>
            <consortium name="The Broad Institute Genome Sequencing Platform"/>
            <consortium name="The Broad Institute Genome Sequencing Center for Infectious Disease"/>
            <person name="Cerqueira G."/>
            <person name="Feldgarden M."/>
            <person name="Courvalin P."/>
            <person name="Perichon B."/>
            <person name="Grillot-Courvalin C."/>
            <person name="Clermont D."/>
            <person name="Rocha E."/>
            <person name="Yoon E.-J."/>
            <person name="Nemec A."/>
            <person name="Walker B."/>
            <person name="Young S.K."/>
            <person name="Zeng Q."/>
            <person name="Gargeya S."/>
            <person name="Fitzgerald M."/>
            <person name="Haas B."/>
            <person name="Abouelleil A."/>
            <person name="Alvarado L."/>
            <person name="Arachchi H.M."/>
            <person name="Berlin A.M."/>
            <person name="Chapman S.B."/>
            <person name="Dewar J."/>
            <person name="Goldberg J."/>
            <person name="Griggs A."/>
            <person name="Gujja S."/>
            <person name="Hansen M."/>
            <person name="Howarth C."/>
            <person name="Imamovic A."/>
            <person name="Larimer J."/>
            <person name="McCowan C."/>
            <person name="Murphy C."/>
            <person name="Neiman D."/>
            <person name="Pearson M."/>
            <person name="Priest M."/>
            <person name="Roberts A."/>
            <person name="Saif S."/>
            <person name="Shea T."/>
            <person name="Sisk P."/>
            <person name="Sykes S."/>
            <person name="Wortman J."/>
            <person name="Nusbaum C."/>
            <person name="Birren B."/>
        </authorList>
    </citation>
    <scope>NUCLEOTIDE SEQUENCE [LARGE SCALE GENOMIC DNA]</scope>
    <source>
        <strain evidence="2 3">NIPH 1859</strain>
    </source>
</reference>
<gene>
    <name evidence="2" type="ORF">F889_02789</name>
</gene>
<dbReference type="InterPro" id="IPR000182">
    <property type="entry name" value="GNAT_dom"/>
</dbReference>
<dbReference type="OrthoDB" id="4966223at2"/>
<keyword evidence="3" id="KW-1185">Reference proteome</keyword>
<evidence type="ECO:0000259" key="1">
    <source>
        <dbReference type="PROSITE" id="PS51186"/>
    </source>
</evidence>
<sequence length="266" mass="29397">MSKNKDLLEAINGYTRAWKELFNSANPADQYEETGISMRWEDSKFPFSNAAFLTGEISDSTILKQRLETVVDRMKKKENSGLLNICNDLITGEAATSFDQILKDVGLEYVMPLDGMAGDILPLEPKPIKGLEIKRVTTTSEFNDFSDMNCLAYGFDIAWGRTGLGNVWIDNAYSFVGYVDNQPVCAASTAQIDNVLYLALVATLPNAQRKGYSEAIVRHALIEGHKATGLKRTLLHATPAGAPVYERIGYYKSANISAYQLNSSDE</sequence>
<protein>
    <recommendedName>
        <fullName evidence="1">N-acetyltransferase domain-containing protein</fullName>
    </recommendedName>
</protein>
<dbReference type="HOGENOM" id="CLU_091366_0_0_6"/>
<dbReference type="PROSITE" id="PS51186">
    <property type="entry name" value="GNAT"/>
    <property type="match status" value="1"/>
</dbReference>
<evidence type="ECO:0000313" key="2">
    <source>
        <dbReference type="EMBL" id="ENX34125.1"/>
    </source>
</evidence>
<dbReference type="Gene3D" id="3.40.630.30">
    <property type="match status" value="1"/>
</dbReference>
<evidence type="ECO:0000313" key="3">
    <source>
        <dbReference type="Proteomes" id="UP000013009"/>
    </source>
</evidence>
<feature type="domain" description="N-acetyltransferase" evidence="1">
    <location>
        <begin position="131"/>
        <end position="266"/>
    </location>
</feature>